<comment type="similarity">
    <text evidence="1">Belongs to the CutC family.</text>
</comment>
<evidence type="ECO:0000256" key="2">
    <source>
        <dbReference type="ARBA" id="ARBA00019014"/>
    </source>
</evidence>
<proteinExistence type="inferred from homology"/>
<name>A0A1E1K849_9HELO</name>
<dbReference type="AlphaFoldDB" id="A0A1E1K849"/>
<dbReference type="PANTHER" id="PTHR12598">
    <property type="entry name" value="COPPER HOMEOSTASIS PROTEIN CUTC"/>
    <property type="match status" value="1"/>
</dbReference>
<dbReference type="HAMAP" id="MF_00795">
    <property type="entry name" value="CutC"/>
    <property type="match status" value="1"/>
</dbReference>
<sequence>MPFLEIACFSVNSAINAQVSSADRIELCADGSLGGVTPPLSDIKAVRPRYFFSINVMIRPRGGDFVYSPKEMVRMKTDIHAFAAAGADGFVFGMLTEEGKIDIEACRELVTLVKVTAYTLNKRLTCTFHRAFDKIPAKEMKTALEELIALGFDAVLTSGGAEDALQGKKNLKWLVELAAGKIEIIVGGRVRSNNVAELMRDTGAHWFHSSALVRGHDVANATEIESLKRIVEYGS</sequence>
<organism evidence="3 4">
    <name type="scientific">Rhynchosporium agropyri</name>
    <dbReference type="NCBI Taxonomy" id="914238"/>
    <lineage>
        <taxon>Eukaryota</taxon>
        <taxon>Fungi</taxon>
        <taxon>Dikarya</taxon>
        <taxon>Ascomycota</taxon>
        <taxon>Pezizomycotina</taxon>
        <taxon>Leotiomycetes</taxon>
        <taxon>Helotiales</taxon>
        <taxon>Ploettnerulaceae</taxon>
        <taxon>Rhynchosporium</taxon>
    </lineage>
</organism>
<dbReference type="SUPFAM" id="SSF110395">
    <property type="entry name" value="CutC-like"/>
    <property type="match status" value="1"/>
</dbReference>
<protein>
    <recommendedName>
        <fullName evidence="2">Copper homeostasis protein cutC homolog</fullName>
    </recommendedName>
</protein>
<dbReference type="Gene3D" id="3.20.20.380">
    <property type="entry name" value="Copper homeostasis (CutC) domain"/>
    <property type="match status" value="1"/>
</dbReference>
<dbReference type="EMBL" id="FJUX01000017">
    <property type="protein sequence ID" value="CZS94161.1"/>
    <property type="molecule type" value="Genomic_DNA"/>
</dbReference>
<accession>A0A1E1K849</accession>
<dbReference type="OrthoDB" id="7392499at2759"/>
<dbReference type="InterPro" id="IPR036822">
    <property type="entry name" value="CutC-like_dom_sf"/>
</dbReference>
<dbReference type="GO" id="GO:0005507">
    <property type="term" value="F:copper ion binding"/>
    <property type="evidence" value="ECO:0007669"/>
    <property type="project" value="TreeGrafter"/>
</dbReference>
<evidence type="ECO:0000256" key="1">
    <source>
        <dbReference type="ARBA" id="ARBA00007768"/>
    </source>
</evidence>
<dbReference type="Pfam" id="PF03932">
    <property type="entry name" value="CutC"/>
    <property type="match status" value="1"/>
</dbReference>
<dbReference type="InterPro" id="IPR005627">
    <property type="entry name" value="CutC-like"/>
</dbReference>
<dbReference type="Proteomes" id="UP000178912">
    <property type="component" value="Unassembled WGS sequence"/>
</dbReference>
<gene>
    <name evidence="3" type="ORF">RAG0_04214</name>
</gene>
<evidence type="ECO:0000313" key="4">
    <source>
        <dbReference type="Proteomes" id="UP000178912"/>
    </source>
</evidence>
<evidence type="ECO:0000313" key="3">
    <source>
        <dbReference type="EMBL" id="CZS94161.1"/>
    </source>
</evidence>
<reference evidence="4" key="1">
    <citation type="submission" date="2016-03" db="EMBL/GenBank/DDBJ databases">
        <authorList>
            <person name="Guldener U."/>
        </authorList>
    </citation>
    <scope>NUCLEOTIDE SEQUENCE [LARGE SCALE GENOMIC DNA]</scope>
    <source>
        <strain evidence="4">04CH-RAC-A.6.1</strain>
    </source>
</reference>
<dbReference type="PANTHER" id="PTHR12598:SF0">
    <property type="entry name" value="COPPER HOMEOSTASIS PROTEIN CUTC HOMOLOG"/>
    <property type="match status" value="1"/>
</dbReference>
<keyword evidence="4" id="KW-1185">Reference proteome</keyword>